<dbReference type="SUPFAM" id="SSF53649">
    <property type="entry name" value="Alkaline phosphatase-like"/>
    <property type="match status" value="1"/>
</dbReference>
<feature type="non-terminal residue" evidence="2">
    <location>
        <position position="95"/>
    </location>
</feature>
<sequence length="95" mass="11023">HLGRVLDTFDRLNLWEDTLLIVNTDHGFLLGEHQWWGKNIQPFYNEIVNIPLFLWDPRSGQHNRRSDALVQTIDLPATLLDFFGADLPADMQGRP</sequence>
<evidence type="ECO:0000259" key="1">
    <source>
        <dbReference type="Pfam" id="PF00884"/>
    </source>
</evidence>
<keyword evidence="3" id="KW-1185">Reference proteome</keyword>
<feature type="domain" description="Sulfatase N-terminal" evidence="1">
    <location>
        <begin position="2"/>
        <end position="84"/>
    </location>
</feature>
<reference evidence="2 3" key="1">
    <citation type="submission" date="2021-07" db="EMBL/GenBank/DDBJ databases">
        <title>Paenibacillus radiodurans sp. nov., isolated from the southeastern edge of Tengger Desert.</title>
        <authorList>
            <person name="Zhang G."/>
        </authorList>
    </citation>
    <scope>NUCLEOTIDE SEQUENCE [LARGE SCALE GENOMIC DNA]</scope>
    <source>
        <strain evidence="2 3">CCM 7311</strain>
    </source>
</reference>
<gene>
    <name evidence="2" type="ORF">K0U00_51305</name>
</gene>
<dbReference type="InterPro" id="IPR017850">
    <property type="entry name" value="Alkaline_phosphatase_core_sf"/>
</dbReference>
<dbReference type="PANTHER" id="PTHR43108:SF8">
    <property type="entry name" value="SD21168P"/>
    <property type="match status" value="1"/>
</dbReference>
<accession>A0ABS7CNG2</accession>
<name>A0ABS7CNG2_9BACL</name>
<dbReference type="Gene3D" id="3.40.720.10">
    <property type="entry name" value="Alkaline Phosphatase, subunit A"/>
    <property type="match status" value="1"/>
</dbReference>
<dbReference type="Proteomes" id="UP001519887">
    <property type="component" value="Unassembled WGS sequence"/>
</dbReference>
<evidence type="ECO:0000313" key="3">
    <source>
        <dbReference type="Proteomes" id="UP001519887"/>
    </source>
</evidence>
<dbReference type="PANTHER" id="PTHR43108">
    <property type="entry name" value="N-ACETYLGLUCOSAMINE-6-SULFATASE FAMILY MEMBER"/>
    <property type="match status" value="1"/>
</dbReference>
<evidence type="ECO:0000313" key="2">
    <source>
        <dbReference type="EMBL" id="MBW7462469.1"/>
    </source>
</evidence>
<organism evidence="2 3">
    <name type="scientific">Paenibacillus sepulcri</name>
    <dbReference type="NCBI Taxonomy" id="359917"/>
    <lineage>
        <taxon>Bacteria</taxon>
        <taxon>Bacillati</taxon>
        <taxon>Bacillota</taxon>
        <taxon>Bacilli</taxon>
        <taxon>Bacillales</taxon>
        <taxon>Paenibacillaceae</taxon>
        <taxon>Paenibacillus</taxon>
    </lineage>
</organism>
<dbReference type="Pfam" id="PF00884">
    <property type="entry name" value="Sulfatase"/>
    <property type="match status" value="1"/>
</dbReference>
<comment type="caution">
    <text evidence="2">The sequence shown here is derived from an EMBL/GenBank/DDBJ whole genome shotgun (WGS) entry which is preliminary data.</text>
</comment>
<protein>
    <submittedName>
        <fullName evidence="2">Sulfatase-like hydrolase/transferase</fullName>
    </submittedName>
</protein>
<dbReference type="InterPro" id="IPR000917">
    <property type="entry name" value="Sulfatase_N"/>
</dbReference>
<dbReference type="EMBL" id="JAHZIK010003973">
    <property type="protein sequence ID" value="MBW7462469.1"/>
    <property type="molecule type" value="Genomic_DNA"/>
</dbReference>
<proteinExistence type="predicted"/>
<feature type="non-terminal residue" evidence="2">
    <location>
        <position position="1"/>
    </location>
</feature>